<organism evidence="9 10">
    <name type="scientific">Acrobeloides nanus</name>
    <dbReference type="NCBI Taxonomy" id="290746"/>
    <lineage>
        <taxon>Eukaryota</taxon>
        <taxon>Metazoa</taxon>
        <taxon>Ecdysozoa</taxon>
        <taxon>Nematoda</taxon>
        <taxon>Chromadorea</taxon>
        <taxon>Rhabditida</taxon>
        <taxon>Tylenchina</taxon>
        <taxon>Cephalobomorpha</taxon>
        <taxon>Cephaloboidea</taxon>
        <taxon>Cephalobidae</taxon>
        <taxon>Acrobeloides</taxon>
    </lineage>
</organism>
<keyword evidence="6" id="KW-0746">Sphingolipid metabolism</keyword>
<evidence type="ECO:0000313" key="10">
    <source>
        <dbReference type="WBParaSite" id="ACRNAN_scaffold1412.g32446.t1"/>
    </source>
</evidence>
<evidence type="ECO:0000313" key="9">
    <source>
        <dbReference type="Proteomes" id="UP000887540"/>
    </source>
</evidence>
<keyword evidence="4" id="KW-0732">Signal</keyword>
<dbReference type="InterPro" id="IPR033453">
    <property type="entry name" value="Glyco_hydro_30_TIM-barrel"/>
</dbReference>
<feature type="domain" description="Glycosyl hydrolase family 30 TIM-barrel" evidence="7">
    <location>
        <begin position="3"/>
        <end position="211"/>
    </location>
</feature>
<dbReference type="SUPFAM" id="SSF51445">
    <property type="entry name" value="(Trans)glycosidases"/>
    <property type="match status" value="1"/>
</dbReference>
<comment type="similarity">
    <text evidence="2 6">Belongs to the glycosyl hydrolase 30 family.</text>
</comment>
<evidence type="ECO:0000259" key="8">
    <source>
        <dbReference type="Pfam" id="PF17189"/>
    </source>
</evidence>
<evidence type="ECO:0000259" key="7">
    <source>
        <dbReference type="Pfam" id="PF02055"/>
    </source>
</evidence>
<evidence type="ECO:0000256" key="5">
    <source>
        <dbReference type="ARBA" id="ARBA00022801"/>
    </source>
</evidence>
<dbReference type="InterPro" id="IPR001139">
    <property type="entry name" value="Glyco_hydro_30"/>
</dbReference>
<dbReference type="AlphaFoldDB" id="A0A914CSS0"/>
<evidence type="ECO:0000256" key="4">
    <source>
        <dbReference type="ARBA" id="ARBA00022729"/>
    </source>
</evidence>
<dbReference type="InterPro" id="IPR033452">
    <property type="entry name" value="GH30_C"/>
</dbReference>
<dbReference type="Pfam" id="PF02055">
    <property type="entry name" value="Glyco_hydro_30"/>
    <property type="match status" value="1"/>
</dbReference>
<dbReference type="Gene3D" id="3.20.20.80">
    <property type="entry name" value="Glycosidases"/>
    <property type="match status" value="1"/>
</dbReference>
<evidence type="ECO:0000256" key="6">
    <source>
        <dbReference type="RuleBase" id="RU361188"/>
    </source>
</evidence>
<dbReference type="PANTHER" id="PTHR11069">
    <property type="entry name" value="GLUCOSYLCERAMIDASE"/>
    <property type="match status" value="1"/>
</dbReference>
<dbReference type="Proteomes" id="UP000887540">
    <property type="component" value="Unplaced"/>
</dbReference>
<dbReference type="GO" id="GO:0006680">
    <property type="term" value="P:glucosylceramide catabolic process"/>
    <property type="evidence" value="ECO:0007669"/>
    <property type="project" value="TreeGrafter"/>
</dbReference>
<dbReference type="GO" id="GO:0004348">
    <property type="term" value="F:glucosylceramidase activity"/>
    <property type="evidence" value="ECO:0007669"/>
    <property type="project" value="UniProtKB-EC"/>
</dbReference>
<dbReference type="EC" id="3.2.1.45" evidence="3 6"/>
<sequence length="285" mass="32874">MDFRRFFEEYAKNNITFWGVTMQNEPTTALEDPGHNETRYFEAMFFNSTMERDFAKGMWGPLLRATPTTRNLKLMMMDDNRVNAEEFADTVYGDSEANHYVDGMAVHWYYDGKTAPEVFTQIHEKYPNKFIMYTEACQNPPTFGAWKNANDYMQYIIPILNNWVNAWTDWNMVLDPSGGNGTQIATILVNSTEEFEKQPMFYAQGHLSKWIVPNSVIVGLNINDQKAYSYQNLQAVAALTPNNQKVLVLNNRDNSMSYSVSIVNEQGNWVNLNLEANSFTTIVYN</sequence>
<dbReference type="WBParaSite" id="ACRNAN_scaffold1412.g32446.t1">
    <property type="protein sequence ID" value="ACRNAN_scaffold1412.g32446.t1"/>
    <property type="gene ID" value="ACRNAN_scaffold1412.g32446"/>
</dbReference>
<comment type="catalytic activity">
    <reaction evidence="1">
        <text>a beta-D-glucosyl-(1&lt;-&gt;1')-N-acylsphing-4-enine + H2O = an N-acylsphing-4-enine + D-glucose</text>
        <dbReference type="Rhea" id="RHEA:13269"/>
        <dbReference type="ChEBI" id="CHEBI:4167"/>
        <dbReference type="ChEBI" id="CHEBI:15377"/>
        <dbReference type="ChEBI" id="CHEBI:22801"/>
        <dbReference type="ChEBI" id="CHEBI:52639"/>
        <dbReference type="EC" id="3.2.1.45"/>
    </reaction>
    <physiologicalReaction direction="left-to-right" evidence="1">
        <dbReference type="Rhea" id="RHEA:13270"/>
    </physiologicalReaction>
</comment>
<evidence type="ECO:0000256" key="1">
    <source>
        <dbReference type="ARBA" id="ARBA00001013"/>
    </source>
</evidence>
<evidence type="ECO:0000256" key="3">
    <source>
        <dbReference type="ARBA" id="ARBA00012658"/>
    </source>
</evidence>
<keyword evidence="5 6" id="KW-0378">Hydrolase</keyword>
<feature type="domain" description="Glycosyl hydrolase family 30 beta sandwich" evidence="8">
    <location>
        <begin position="215"/>
        <end position="282"/>
    </location>
</feature>
<name>A0A914CSS0_9BILA</name>
<protein>
    <recommendedName>
        <fullName evidence="3 6">Glucosylceramidase</fullName>
        <ecNumber evidence="3 6">3.2.1.45</ecNumber>
    </recommendedName>
</protein>
<dbReference type="Pfam" id="PF17189">
    <property type="entry name" value="Glyco_hydro_30C"/>
    <property type="match status" value="1"/>
</dbReference>
<dbReference type="InterPro" id="IPR017853">
    <property type="entry name" value="GH"/>
</dbReference>
<keyword evidence="9" id="KW-1185">Reference proteome</keyword>
<proteinExistence type="inferred from homology"/>
<evidence type="ECO:0000256" key="2">
    <source>
        <dbReference type="ARBA" id="ARBA00005382"/>
    </source>
</evidence>
<keyword evidence="6" id="KW-0326">Glycosidase</keyword>
<dbReference type="GO" id="GO:0016020">
    <property type="term" value="C:membrane"/>
    <property type="evidence" value="ECO:0007669"/>
    <property type="project" value="GOC"/>
</dbReference>
<dbReference type="PANTHER" id="PTHR11069:SF23">
    <property type="entry name" value="LYSOSOMAL ACID GLUCOSYLCERAMIDASE"/>
    <property type="match status" value="1"/>
</dbReference>
<keyword evidence="6" id="KW-0443">Lipid metabolism</keyword>
<reference evidence="10" key="1">
    <citation type="submission" date="2022-11" db="UniProtKB">
        <authorList>
            <consortium name="WormBaseParasite"/>
        </authorList>
    </citation>
    <scope>IDENTIFICATION</scope>
</reference>
<accession>A0A914CSS0</accession>